<dbReference type="GO" id="GO:0005262">
    <property type="term" value="F:calcium channel activity"/>
    <property type="evidence" value="ECO:0007669"/>
    <property type="project" value="TreeGrafter"/>
</dbReference>
<dbReference type="Pfam" id="PF01699">
    <property type="entry name" value="Na_Ca_ex"/>
    <property type="match status" value="2"/>
</dbReference>
<proteinExistence type="predicted"/>
<sequence>GNPALAIGNVIGSNIANIALILGLAGLFSAPIAIGREIYSRDGFIMLAGTLLFFIFSLNGLISRLEAGVFLFLFLAYLHYFFATKKTYKREFRFKQYLREYADLRGKERFEKAPTLFSSSGIGIAGGLLKSLFFDIRSVITSVQEAVQFEVLSVKFFAKQVVFALVGAFCVFLGANFLVRSASLLPFDQVVVGLVFVAIGTSLPELAVTISSLKKGLPAVMIGNIIGSNISNVFLVGGLSALASPLVFPISEIIVNFVFLLLVSWLFLVFLKNNYRIERIEAFTLLLIYCFFLVTTFKITVGA</sequence>
<dbReference type="PANTHER" id="PTHR10846:SF8">
    <property type="entry name" value="INNER MEMBRANE PROTEIN YRBG"/>
    <property type="match status" value="1"/>
</dbReference>
<feature type="transmembrane region" description="Helical" evidence="5">
    <location>
        <begin position="67"/>
        <end position="83"/>
    </location>
</feature>
<dbReference type="InterPro" id="IPR004837">
    <property type="entry name" value="NaCa_Exmemb"/>
</dbReference>
<feature type="transmembrane region" description="Helical" evidence="5">
    <location>
        <begin position="43"/>
        <end position="61"/>
    </location>
</feature>
<feature type="domain" description="Sodium/calcium exchanger membrane region" evidence="6">
    <location>
        <begin position="1"/>
        <end position="82"/>
    </location>
</feature>
<dbReference type="Gene3D" id="1.20.1420.30">
    <property type="entry name" value="NCX, central ion-binding region"/>
    <property type="match status" value="1"/>
</dbReference>
<dbReference type="EMBL" id="JAFGDB010000061">
    <property type="protein sequence ID" value="MBN2067526.1"/>
    <property type="molecule type" value="Genomic_DNA"/>
</dbReference>
<evidence type="ECO:0000256" key="1">
    <source>
        <dbReference type="ARBA" id="ARBA00004141"/>
    </source>
</evidence>
<dbReference type="GO" id="GO:0005886">
    <property type="term" value="C:plasma membrane"/>
    <property type="evidence" value="ECO:0007669"/>
    <property type="project" value="TreeGrafter"/>
</dbReference>
<protein>
    <submittedName>
        <fullName evidence="7">Sodium:calcium antiporter</fullName>
    </submittedName>
</protein>
<feature type="transmembrane region" description="Helical" evidence="5">
    <location>
        <begin position="253"/>
        <end position="271"/>
    </location>
</feature>
<dbReference type="Proteomes" id="UP000809243">
    <property type="component" value="Unassembled WGS sequence"/>
</dbReference>
<dbReference type="GO" id="GO:0006874">
    <property type="term" value="P:intracellular calcium ion homeostasis"/>
    <property type="evidence" value="ECO:0007669"/>
    <property type="project" value="TreeGrafter"/>
</dbReference>
<keyword evidence="3 5" id="KW-1133">Transmembrane helix</keyword>
<name>A0A938YXK3_9ARCH</name>
<dbReference type="InterPro" id="IPR044880">
    <property type="entry name" value="NCX_ion-bd_dom_sf"/>
</dbReference>
<evidence type="ECO:0000313" key="8">
    <source>
        <dbReference type="Proteomes" id="UP000809243"/>
    </source>
</evidence>
<dbReference type="AlphaFoldDB" id="A0A938YXK3"/>
<gene>
    <name evidence="7" type="ORF">JW744_03600</name>
</gene>
<feature type="transmembrane region" description="Helical" evidence="5">
    <location>
        <begin position="225"/>
        <end position="247"/>
    </location>
</feature>
<comment type="subcellular location">
    <subcellularLocation>
        <location evidence="1">Membrane</location>
        <topology evidence="1">Multi-pass membrane protein</topology>
    </subcellularLocation>
</comment>
<feature type="transmembrane region" description="Helical" evidence="5">
    <location>
        <begin position="191"/>
        <end position="213"/>
    </location>
</feature>
<accession>A0A938YXK3</accession>
<evidence type="ECO:0000259" key="6">
    <source>
        <dbReference type="Pfam" id="PF01699"/>
    </source>
</evidence>
<keyword evidence="2 5" id="KW-0812">Transmembrane</keyword>
<evidence type="ECO:0000256" key="5">
    <source>
        <dbReference type="SAM" id="Phobius"/>
    </source>
</evidence>
<dbReference type="GO" id="GO:0008273">
    <property type="term" value="F:calcium, potassium:sodium antiporter activity"/>
    <property type="evidence" value="ECO:0007669"/>
    <property type="project" value="TreeGrafter"/>
</dbReference>
<comment type="caution">
    <text evidence="7">The sequence shown here is derived from an EMBL/GenBank/DDBJ whole genome shotgun (WGS) entry which is preliminary data.</text>
</comment>
<evidence type="ECO:0000256" key="4">
    <source>
        <dbReference type="ARBA" id="ARBA00023136"/>
    </source>
</evidence>
<feature type="transmembrane region" description="Helical" evidence="5">
    <location>
        <begin position="283"/>
        <end position="301"/>
    </location>
</feature>
<dbReference type="PANTHER" id="PTHR10846">
    <property type="entry name" value="SODIUM/POTASSIUM/CALCIUM EXCHANGER"/>
    <property type="match status" value="1"/>
</dbReference>
<feature type="transmembrane region" description="Helical" evidence="5">
    <location>
        <begin position="161"/>
        <end position="179"/>
    </location>
</feature>
<dbReference type="InterPro" id="IPR004481">
    <property type="entry name" value="K/Na/Ca-exchanger"/>
</dbReference>
<reference evidence="7" key="1">
    <citation type="submission" date="2021-01" db="EMBL/GenBank/DDBJ databases">
        <title>Active Sulfur Cycling in an Early Earth Analoge.</title>
        <authorList>
            <person name="Hahn C.R."/>
            <person name="Youssef N.H."/>
            <person name="Elshahed M."/>
        </authorList>
    </citation>
    <scope>NUCLEOTIDE SEQUENCE</scope>
    <source>
        <strain evidence="7">Zod_Metabat.1151</strain>
    </source>
</reference>
<feature type="transmembrane region" description="Helical" evidence="5">
    <location>
        <begin position="15"/>
        <end position="34"/>
    </location>
</feature>
<feature type="domain" description="Sodium/calcium exchanger membrane region" evidence="6">
    <location>
        <begin position="161"/>
        <end position="297"/>
    </location>
</feature>
<evidence type="ECO:0000256" key="2">
    <source>
        <dbReference type="ARBA" id="ARBA00022692"/>
    </source>
</evidence>
<evidence type="ECO:0000256" key="3">
    <source>
        <dbReference type="ARBA" id="ARBA00022989"/>
    </source>
</evidence>
<organism evidence="7 8">
    <name type="scientific">Candidatus Iainarchaeum sp</name>
    <dbReference type="NCBI Taxonomy" id="3101447"/>
    <lineage>
        <taxon>Archaea</taxon>
        <taxon>Candidatus Iainarchaeota</taxon>
        <taxon>Candidatus Iainarchaeia</taxon>
        <taxon>Candidatus Iainarchaeales</taxon>
        <taxon>Candidatus Iainarchaeaceae</taxon>
        <taxon>Candidatus Iainarchaeum</taxon>
    </lineage>
</organism>
<feature type="non-terminal residue" evidence="7">
    <location>
        <position position="1"/>
    </location>
</feature>
<evidence type="ECO:0000313" key="7">
    <source>
        <dbReference type="EMBL" id="MBN2067526.1"/>
    </source>
</evidence>
<keyword evidence="4 5" id="KW-0472">Membrane</keyword>